<accession>J9G8D1</accession>
<sequence length="70" mass="7842">MSKFLFYAVPEAIVRELGLTGLRRDDAKGHWLLSAGDLRPYGIDKALSEGARTVTAEEVKEMFNPKTFQV</sequence>
<proteinExistence type="predicted"/>
<organism evidence="1">
    <name type="scientific">gut metagenome</name>
    <dbReference type="NCBI Taxonomy" id="749906"/>
    <lineage>
        <taxon>unclassified sequences</taxon>
        <taxon>metagenomes</taxon>
        <taxon>organismal metagenomes</taxon>
    </lineage>
</organism>
<evidence type="ECO:0000313" key="1">
    <source>
        <dbReference type="EMBL" id="EJX03099.1"/>
    </source>
</evidence>
<comment type="caution">
    <text evidence="1">The sequence shown here is derived from an EMBL/GenBank/DDBJ whole genome shotgun (WGS) entry which is preliminary data.</text>
</comment>
<reference evidence="1" key="1">
    <citation type="journal article" date="2012" name="PLoS ONE">
        <title>Gene sets for utilization of primary and secondary nutrition supplies in the distal gut of endangered iberian lynx.</title>
        <authorList>
            <person name="Alcaide M."/>
            <person name="Messina E."/>
            <person name="Richter M."/>
            <person name="Bargiela R."/>
            <person name="Peplies J."/>
            <person name="Huws S.A."/>
            <person name="Newbold C.J."/>
            <person name="Golyshin P.N."/>
            <person name="Simon M.A."/>
            <person name="Lopez G."/>
            <person name="Yakimov M.M."/>
            <person name="Ferrer M."/>
        </authorList>
    </citation>
    <scope>NUCLEOTIDE SEQUENCE</scope>
</reference>
<dbReference type="EMBL" id="AMCI01002300">
    <property type="protein sequence ID" value="EJX03099.1"/>
    <property type="molecule type" value="Genomic_DNA"/>
</dbReference>
<name>J9G8D1_9ZZZZ</name>
<gene>
    <name evidence="1" type="ORF">EVA_08790</name>
</gene>
<protein>
    <submittedName>
        <fullName evidence="1">Uncharacterized protein</fullName>
    </submittedName>
</protein>
<dbReference type="AlphaFoldDB" id="J9G8D1"/>